<evidence type="ECO:0000313" key="4">
    <source>
        <dbReference type="Proteomes" id="UP000069906"/>
    </source>
</evidence>
<reference evidence="1 4" key="1">
    <citation type="journal article" date="2015" name="ISME J.">
        <title>Elemental sulfur and acetate can support life of a novel strictly anaerobic haloarchaeon.</title>
        <authorList>
            <person name="Sorokin D.Y."/>
            <person name="Kublanov I.V."/>
            <person name="Gavrilov S.N."/>
            <person name="Rojo D."/>
            <person name="Roman P."/>
            <person name="Golyshin P.N."/>
            <person name="Slepak V.Z."/>
            <person name="Smedile F."/>
            <person name="Ferrer M."/>
            <person name="Messina E."/>
            <person name="La Cono V."/>
            <person name="Yakimov M.M."/>
        </authorList>
    </citation>
    <scope>NUCLEOTIDE SEQUENCE [LARGE SCALE GENOMIC DNA]</scope>
    <source>
        <strain evidence="1 4">HSR2</strain>
    </source>
</reference>
<organism evidence="1 4">
    <name type="scientific">Halanaeroarchaeum sulfurireducens</name>
    <dbReference type="NCBI Taxonomy" id="1604004"/>
    <lineage>
        <taxon>Archaea</taxon>
        <taxon>Methanobacteriati</taxon>
        <taxon>Methanobacteriota</taxon>
        <taxon>Stenosarchaea group</taxon>
        <taxon>Halobacteria</taxon>
        <taxon>Halobacteriales</taxon>
        <taxon>Halobacteriaceae</taxon>
        <taxon>Halanaeroarchaeum</taxon>
    </lineage>
</organism>
<sequence>MNGRKFVSLVLAGAAVLTLAFGSGAFTSVAAERGVSVAVVSDENAYVGYESGDVRVIGGEGVWPGNGNGQKHRYGQTVRGHECFDDGDVVLVNVTNRFAGSVAIEDVDVGPNAPFEKGDLTYPEDSNITSGDSHPIVWEDPNCDVLSTSTVALTVEVAGSGVWAEIDGDTATREIGVTCAPSEAVRFYGNNGKIKISALSEEVSVDYWTMNASGNDELAHEGNIDDVSTNDPLVTKGDPFNRQNNSAVVAVYLPTYGVAYVNPQYMDNITADQLNDDLVDVDLEDDRVLKGERNGN</sequence>
<dbReference type="EMBL" id="CP011564">
    <property type="protein sequence ID" value="ALG81017.1"/>
    <property type="molecule type" value="Genomic_DNA"/>
</dbReference>
<protein>
    <submittedName>
        <fullName evidence="1">Uncharacterized protein</fullName>
    </submittedName>
</protein>
<dbReference type="AlphaFoldDB" id="A0A0F7P8R1"/>
<dbReference type="KEGG" id="hsf:HLASA_0101"/>
<reference evidence="3" key="2">
    <citation type="submission" date="2015-05" db="EMBL/GenBank/DDBJ databases">
        <title>Complete genome sequence of Halanaeroarchaeum sulfurireducens type strain M27-SA2, a sulfate-reducer haloarchaeon from marine anoxic lake Medee.</title>
        <authorList>
            <person name="Messina E."/>
            <person name="Kublanov I.V."/>
            <person name="Toshchakov S."/>
            <person name="Arcadi E."/>
            <person name="La Spada G."/>
            <person name="La Cono V."/>
            <person name="Yakimov M.M."/>
        </authorList>
    </citation>
    <scope>NUCLEOTIDE SEQUENCE [LARGE SCALE GENOMIC DNA]</scope>
    <source>
        <strain evidence="3">M27-SA2</strain>
    </source>
</reference>
<accession>A0A0F7P8R1</accession>
<dbReference type="Proteomes" id="UP000060390">
    <property type="component" value="Chromosome"/>
</dbReference>
<proteinExistence type="predicted"/>
<name>A0A0F7P8R1_9EURY</name>
<dbReference type="HOGENOM" id="CLU_1092411_0_0_2"/>
<keyword evidence="4" id="KW-1185">Reference proteome</keyword>
<evidence type="ECO:0000313" key="2">
    <source>
        <dbReference type="EMBL" id="ALG81017.1"/>
    </source>
</evidence>
<dbReference type="EMBL" id="CP008874">
    <property type="protein sequence ID" value="AKH96615.1"/>
    <property type="molecule type" value="Genomic_DNA"/>
</dbReference>
<dbReference type="Proteomes" id="UP000069906">
    <property type="component" value="Chromosome"/>
</dbReference>
<evidence type="ECO:0000313" key="1">
    <source>
        <dbReference type="EMBL" id="AKH96615.1"/>
    </source>
</evidence>
<evidence type="ECO:0000313" key="3">
    <source>
        <dbReference type="Proteomes" id="UP000060390"/>
    </source>
</evidence>
<reference evidence="2 3" key="3">
    <citation type="journal article" date="2016" name="Stand. Genomic Sci.">
        <title>Complete genome sequence of 'Halanaeroarchaeum sulfurireducens' M27-SA2, a sulfur-reducing and acetate-oxidizing haloarchaeon from the deep-sea hypersaline anoxic lake Medee.</title>
        <authorList>
            <person name="Messina E."/>
            <person name="Sorokin D.Y."/>
            <person name="Kublanov I.V."/>
            <person name="Toshchakov S."/>
            <person name="Lopatina A."/>
            <person name="Arcadi E."/>
            <person name="Smedile F."/>
            <person name="La Spada G."/>
            <person name="La Cono V."/>
            <person name="Yakimov M.M."/>
        </authorList>
    </citation>
    <scope>NUCLEOTIDE SEQUENCE [LARGE SCALE GENOMIC DNA]</scope>
    <source>
        <strain evidence="2 3">M27-SA2</strain>
    </source>
</reference>
<gene>
    <name evidence="2" type="ORF">HLASA_0101</name>
    <name evidence="1" type="ORF">HLASF_0101</name>
</gene>
<dbReference type="STRING" id="1604004.HLASA_0101"/>
<dbReference type="KEGG" id="hsu:HLASF_0101"/>